<protein>
    <submittedName>
        <fullName evidence="5">LacI family transcriptional regulator</fullName>
    </submittedName>
</protein>
<dbReference type="SUPFAM" id="SSF53822">
    <property type="entry name" value="Periplasmic binding protein-like I"/>
    <property type="match status" value="1"/>
</dbReference>
<proteinExistence type="predicted"/>
<dbReference type="Proteomes" id="UP000194577">
    <property type="component" value="Unassembled WGS sequence"/>
</dbReference>
<dbReference type="PROSITE" id="PS50932">
    <property type="entry name" value="HTH_LACI_2"/>
    <property type="match status" value="1"/>
</dbReference>
<feature type="domain" description="HTH lacI-type" evidence="4">
    <location>
        <begin position="9"/>
        <end position="63"/>
    </location>
</feature>
<dbReference type="PANTHER" id="PTHR30146:SF153">
    <property type="entry name" value="LACTOSE OPERON REPRESSOR"/>
    <property type="match status" value="1"/>
</dbReference>
<evidence type="ECO:0000259" key="4">
    <source>
        <dbReference type="PROSITE" id="PS50932"/>
    </source>
</evidence>
<evidence type="ECO:0000313" key="5">
    <source>
        <dbReference type="EMBL" id="PHP53805.1"/>
    </source>
</evidence>
<dbReference type="SMART" id="SM00354">
    <property type="entry name" value="HTH_LACI"/>
    <property type="match status" value="1"/>
</dbReference>
<sequence length="342" mass="36411">MSKRPTGRVTLADVAEAANCSISLVSIVMRGAPGASEQTRGRVKAVADRLGYRPDQRARSLRRTRSGLIGVTFNVLQPFHGDLVEGLYEAIADTEYELVLGAVVAQTDDIAAAEPLLRDRCEALILLGPHASPARLAALAAEVPVVMVARPARIQGIDVVRVDDRGGLRLVVEHLTGLGHERIVLVDGGKSPGVEERAAGYHEAMTAAGLEQQIRVVSGGLDEEDGRRAAVEILELDERPTAIAAFNDRCASGVVNHLLTHGIDVPGDISVVGFDDSRQATRCIVPLTTVAQDTALMARTALERAIGRATNRYLPTEQVLVPRLVVRDSTSAPRSAVTPARG</sequence>
<reference evidence="5 6" key="1">
    <citation type="submission" date="2017-10" db="EMBL/GenBank/DDBJ databases">
        <title>Draft genome sequence of cellulolytic Actinomyces sp CtC72 isolated from cattle rumen fluid.</title>
        <authorList>
            <person name="Joshi A.J."/>
            <person name="Vasudevan G."/>
            <person name="Lanjekar V.B."/>
            <person name="Hivarkar S."/>
            <person name="Engineer A."/>
            <person name="Pore S.D."/>
            <person name="Dhakephalkar P.K."/>
            <person name="Dagar S."/>
        </authorList>
    </citation>
    <scope>NUCLEOTIDE SEQUENCE [LARGE SCALE GENOMIC DNA]</scope>
    <source>
        <strain evidence="6">CtC72</strain>
    </source>
</reference>
<comment type="caution">
    <text evidence="5">The sequence shown here is derived from an EMBL/GenBank/DDBJ whole genome shotgun (WGS) entry which is preliminary data.</text>
</comment>
<dbReference type="PANTHER" id="PTHR30146">
    <property type="entry name" value="LACI-RELATED TRANSCRIPTIONAL REPRESSOR"/>
    <property type="match status" value="1"/>
</dbReference>
<dbReference type="CDD" id="cd06267">
    <property type="entry name" value="PBP1_LacI_sugar_binding-like"/>
    <property type="match status" value="1"/>
</dbReference>
<dbReference type="InterPro" id="IPR028082">
    <property type="entry name" value="Peripla_BP_I"/>
</dbReference>
<evidence type="ECO:0000256" key="1">
    <source>
        <dbReference type="ARBA" id="ARBA00023015"/>
    </source>
</evidence>
<dbReference type="Pfam" id="PF00356">
    <property type="entry name" value="LacI"/>
    <property type="match status" value="1"/>
</dbReference>
<dbReference type="EMBL" id="MTPX02000001">
    <property type="protein sequence ID" value="PHP53805.1"/>
    <property type="molecule type" value="Genomic_DNA"/>
</dbReference>
<evidence type="ECO:0000256" key="2">
    <source>
        <dbReference type="ARBA" id="ARBA00023125"/>
    </source>
</evidence>
<keyword evidence="2" id="KW-0238">DNA-binding</keyword>
<dbReference type="InterPro" id="IPR010982">
    <property type="entry name" value="Lambda_DNA-bd_dom_sf"/>
</dbReference>
<dbReference type="InterPro" id="IPR046335">
    <property type="entry name" value="LacI/GalR-like_sensor"/>
</dbReference>
<organism evidence="5 6">
    <name type="scientific">Actinomyces ruminis</name>
    <dbReference type="NCBI Taxonomy" id="1937003"/>
    <lineage>
        <taxon>Bacteria</taxon>
        <taxon>Bacillati</taxon>
        <taxon>Actinomycetota</taxon>
        <taxon>Actinomycetes</taxon>
        <taxon>Actinomycetales</taxon>
        <taxon>Actinomycetaceae</taxon>
        <taxon>Actinomyces</taxon>
    </lineage>
</organism>
<dbReference type="SUPFAM" id="SSF47413">
    <property type="entry name" value="lambda repressor-like DNA-binding domains"/>
    <property type="match status" value="1"/>
</dbReference>
<dbReference type="Gene3D" id="3.40.50.2300">
    <property type="match status" value="2"/>
</dbReference>
<evidence type="ECO:0000256" key="3">
    <source>
        <dbReference type="ARBA" id="ARBA00023163"/>
    </source>
</evidence>
<evidence type="ECO:0000313" key="6">
    <source>
        <dbReference type="Proteomes" id="UP000194577"/>
    </source>
</evidence>
<dbReference type="Pfam" id="PF13377">
    <property type="entry name" value="Peripla_BP_3"/>
    <property type="match status" value="1"/>
</dbReference>
<dbReference type="CDD" id="cd01392">
    <property type="entry name" value="HTH_LacI"/>
    <property type="match status" value="1"/>
</dbReference>
<dbReference type="RefSeq" id="WP_086615555.1">
    <property type="nucleotide sequence ID" value="NZ_MTPX02000001.1"/>
</dbReference>
<keyword evidence="6" id="KW-1185">Reference proteome</keyword>
<dbReference type="Gene3D" id="1.10.260.40">
    <property type="entry name" value="lambda repressor-like DNA-binding domains"/>
    <property type="match status" value="1"/>
</dbReference>
<name>A0ABX4MI53_9ACTO</name>
<gene>
    <name evidence="5" type="ORF">BW737_000085</name>
</gene>
<keyword evidence="1" id="KW-0805">Transcription regulation</keyword>
<accession>A0ABX4MI53</accession>
<keyword evidence="3" id="KW-0804">Transcription</keyword>
<dbReference type="InterPro" id="IPR000843">
    <property type="entry name" value="HTH_LacI"/>
</dbReference>